<proteinExistence type="predicted"/>
<sequence length="85" mass="8887">MRYQEVPLRSVFSAPPAEGSKTRTAVALVMVLAITLREAREPVSSSLVSKIPTDPTLAPSSISSETAAKACTMPAFISKTPGPVS</sequence>
<evidence type="ECO:0000313" key="1">
    <source>
        <dbReference type="EMBL" id="CAB4709305.1"/>
    </source>
</evidence>
<reference evidence="1" key="1">
    <citation type="submission" date="2020-05" db="EMBL/GenBank/DDBJ databases">
        <authorList>
            <person name="Chiriac C."/>
            <person name="Salcher M."/>
            <person name="Ghai R."/>
            <person name="Kavagutti S V."/>
        </authorList>
    </citation>
    <scope>NUCLEOTIDE SEQUENCE</scope>
</reference>
<dbReference type="EMBL" id="CAEZXZ010000137">
    <property type="protein sequence ID" value="CAB4709305.1"/>
    <property type="molecule type" value="Genomic_DNA"/>
</dbReference>
<gene>
    <name evidence="1" type="ORF">UFOPK2625_00924</name>
</gene>
<organism evidence="1">
    <name type="scientific">freshwater metagenome</name>
    <dbReference type="NCBI Taxonomy" id="449393"/>
    <lineage>
        <taxon>unclassified sequences</taxon>
        <taxon>metagenomes</taxon>
        <taxon>ecological metagenomes</taxon>
    </lineage>
</organism>
<protein>
    <submittedName>
        <fullName evidence="1">Unannotated protein</fullName>
    </submittedName>
</protein>
<name>A0A6J6QJT0_9ZZZZ</name>
<accession>A0A6J6QJT0</accession>
<dbReference type="AlphaFoldDB" id="A0A6J6QJT0"/>